<protein>
    <submittedName>
        <fullName evidence="1">Uncharacterized protein</fullName>
    </submittedName>
</protein>
<name>A0A6A6HKC9_VIRVR</name>
<evidence type="ECO:0000313" key="2">
    <source>
        <dbReference type="Proteomes" id="UP000800092"/>
    </source>
</evidence>
<evidence type="ECO:0000313" key="1">
    <source>
        <dbReference type="EMBL" id="KAF2238421.1"/>
    </source>
</evidence>
<proteinExistence type="predicted"/>
<sequence>MGTHPNHGTRPSSRLPPTILWLLLNFGTTIGSKCWTGLYISIATLISNFDFKLTDAQAEDVMPRSDEFVIGTEKKHGPTARAMLLT</sequence>
<organism evidence="1 2">
    <name type="scientific">Viridothelium virens</name>
    <name type="common">Speckled blister lichen</name>
    <name type="synonym">Trypethelium virens</name>
    <dbReference type="NCBI Taxonomy" id="1048519"/>
    <lineage>
        <taxon>Eukaryota</taxon>
        <taxon>Fungi</taxon>
        <taxon>Dikarya</taxon>
        <taxon>Ascomycota</taxon>
        <taxon>Pezizomycotina</taxon>
        <taxon>Dothideomycetes</taxon>
        <taxon>Dothideomycetes incertae sedis</taxon>
        <taxon>Trypetheliales</taxon>
        <taxon>Trypetheliaceae</taxon>
        <taxon>Viridothelium</taxon>
    </lineage>
</organism>
<keyword evidence="2" id="KW-1185">Reference proteome</keyword>
<reference evidence="1" key="1">
    <citation type="journal article" date="2020" name="Stud. Mycol.">
        <title>101 Dothideomycetes genomes: a test case for predicting lifestyles and emergence of pathogens.</title>
        <authorList>
            <person name="Haridas S."/>
            <person name="Albert R."/>
            <person name="Binder M."/>
            <person name="Bloem J."/>
            <person name="Labutti K."/>
            <person name="Salamov A."/>
            <person name="Andreopoulos B."/>
            <person name="Baker S."/>
            <person name="Barry K."/>
            <person name="Bills G."/>
            <person name="Bluhm B."/>
            <person name="Cannon C."/>
            <person name="Castanera R."/>
            <person name="Culley D."/>
            <person name="Daum C."/>
            <person name="Ezra D."/>
            <person name="Gonzalez J."/>
            <person name="Henrissat B."/>
            <person name="Kuo A."/>
            <person name="Liang C."/>
            <person name="Lipzen A."/>
            <person name="Lutzoni F."/>
            <person name="Magnuson J."/>
            <person name="Mondo S."/>
            <person name="Nolan M."/>
            <person name="Ohm R."/>
            <person name="Pangilinan J."/>
            <person name="Park H.-J."/>
            <person name="Ramirez L."/>
            <person name="Alfaro M."/>
            <person name="Sun H."/>
            <person name="Tritt A."/>
            <person name="Yoshinaga Y."/>
            <person name="Zwiers L.-H."/>
            <person name="Turgeon B."/>
            <person name="Goodwin S."/>
            <person name="Spatafora J."/>
            <person name="Crous P."/>
            <person name="Grigoriev I."/>
        </authorList>
    </citation>
    <scope>NUCLEOTIDE SEQUENCE</scope>
    <source>
        <strain evidence="1">Tuck. ex Michener</strain>
    </source>
</reference>
<dbReference type="AlphaFoldDB" id="A0A6A6HKC9"/>
<accession>A0A6A6HKC9</accession>
<gene>
    <name evidence="1" type="ORF">EV356DRAFT_507548</name>
</gene>
<dbReference type="Proteomes" id="UP000800092">
    <property type="component" value="Unassembled WGS sequence"/>
</dbReference>
<dbReference type="EMBL" id="ML991776">
    <property type="protein sequence ID" value="KAF2238421.1"/>
    <property type="molecule type" value="Genomic_DNA"/>
</dbReference>